<comment type="catalytic activity">
    <reaction evidence="14">
        <text>L-leucine + 2-oxoglutarate = 4-methyl-2-oxopentanoate + L-glutamate</text>
        <dbReference type="Rhea" id="RHEA:18321"/>
        <dbReference type="ChEBI" id="CHEBI:16810"/>
        <dbReference type="ChEBI" id="CHEBI:17865"/>
        <dbReference type="ChEBI" id="CHEBI:29985"/>
        <dbReference type="ChEBI" id="CHEBI:57427"/>
        <dbReference type="EC" id="2.6.1.42"/>
    </reaction>
</comment>
<dbReference type="RefSeq" id="WP_073708785.1">
    <property type="nucleotide sequence ID" value="NZ_MQSV01000002.1"/>
</dbReference>
<keyword evidence="8" id="KW-0028">Amino-acid biosynthesis</keyword>
<evidence type="ECO:0000256" key="10">
    <source>
        <dbReference type="ARBA" id="ARBA00022898"/>
    </source>
</evidence>
<evidence type="ECO:0000256" key="2">
    <source>
        <dbReference type="ARBA" id="ARBA00004824"/>
    </source>
</evidence>
<dbReference type="EC" id="2.6.1.42" evidence="6"/>
<evidence type="ECO:0000256" key="1">
    <source>
        <dbReference type="ARBA" id="ARBA00001933"/>
    </source>
</evidence>
<evidence type="ECO:0000256" key="3">
    <source>
        <dbReference type="ARBA" id="ARBA00004931"/>
    </source>
</evidence>
<evidence type="ECO:0000256" key="11">
    <source>
        <dbReference type="ARBA" id="ARBA00023304"/>
    </source>
</evidence>
<dbReference type="GO" id="GO:0009099">
    <property type="term" value="P:L-valine biosynthetic process"/>
    <property type="evidence" value="ECO:0007669"/>
    <property type="project" value="UniProtKB-UniPathway"/>
</dbReference>
<dbReference type="InterPro" id="IPR033939">
    <property type="entry name" value="BCAT_family"/>
</dbReference>
<evidence type="ECO:0000256" key="12">
    <source>
        <dbReference type="ARBA" id="ARBA00048212"/>
    </source>
</evidence>
<dbReference type="NCBIfam" id="TIGR01123">
    <property type="entry name" value="ilvE_II"/>
    <property type="match status" value="1"/>
</dbReference>
<dbReference type="GO" id="GO:0009097">
    <property type="term" value="P:isoleucine biosynthetic process"/>
    <property type="evidence" value="ECO:0007669"/>
    <property type="project" value="UniProtKB-UniPathway"/>
</dbReference>
<evidence type="ECO:0000256" key="4">
    <source>
        <dbReference type="ARBA" id="ARBA00005072"/>
    </source>
</evidence>
<dbReference type="InterPro" id="IPR001544">
    <property type="entry name" value="Aminotrans_IV"/>
</dbReference>
<dbReference type="UniPathway" id="UPA00047">
    <property type="reaction ID" value="UER00058"/>
</dbReference>
<evidence type="ECO:0000256" key="5">
    <source>
        <dbReference type="ARBA" id="ARBA00009320"/>
    </source>
</evidence>
<dbReference type="InterPro" id="IPR043131">
    <property type="entry name" value="BCAT-like_N"/>
</dbReference>
<evidence type="ECO:0000256" key="14">
    <source>
        <dbReference type="ARBA" id="ARBA00049229"/>
    </source>
</evidence>
<dbReference type="PIRSF" id="PIRSF006468">
    <property type="entry name" value="BCAT1"/>
    <property type="match status" value="1"/>
</dbReference>
<dbReference type="CDD" id="cd01557">
    <property type="entry name" value="BCAT_beta_family"/>
    <property type="match status" value="1"/>
</dbReference>
<accession>A0A1Q5PMM4</accession>
<comment type="catalytic activity">
    <reaction evidence="12">
        <text>L-valine + 2-oxoglutarate = 3-methyl-2-oxobutanoate + L-glutamate</text>
        <dbReference type="Rhea" id="RHEA:24813"/>
        <dbReference type="ChEBI" id="CHEBI:11851"/>
        <dbReference type="ChEBI" id="CHEBI:16810"/>
        <dbReference type="ChEBI" id="CHEBI:29985"/>
        <dbReference type="ChEBI" id="CHEBI:57762"/>
        <dbReference type="EC" id="2.6.1.42"/>
    </reaction>
</comment>
<dbReference type="InterPro" id="IPR036038">
    <property type="entry name" value="Aminotransferase-like"/>
</dbReference>
<dbReference type="InterPro" id="IPR043132">
    <property type="entry name" value="BCAT-like_C"/>
</dbReference>
<sequence length="382" mass="41351">MSPEIRFEEAAKLPLGSAAELAEYFPGGEYRPKPASEVSDLIANSVFGTNFSNHMASAEYEPETGWTNQALLPYGPLQMDPATSVLHYGQEIFEGMKAYRFPDGSIWTFRPAYNAARFNASAERMAMPTIPVEQFIGSLAALVRTDRDWVPSMPGASLYLRPMMIGTEARIGVSPSRSYRYLCIATPVGPYFSGDFSPVSIWVTQKYHRVGPGCTGTAKTGGNYAASMLPQKEAAALGYQQVCYLDAKTGKNLEELGGMNVFVVHQDGRVRTPALTGTILAGGTRSSIITLLEKQGHQVEETQINLEELVAQIESGEVVEIFACGTAAVVAPIGKLAGTEFEVELPVGPVTMQTYKSLTDIQFGLAPDTEGWMYQLVGADGE</sequence>
<dbReference type="GO" id="GO:0004084">
    <property type="term" value="F:branched-chain-amino-acid transaminase activity"/>
    <property type="evidence" value="ECO:0007669"/>
    <property type="project" value="UniProtKB-EC"/>
</dbReference>
<dbReference type="Proteomes" id="UP000186785">
    <property type="component" value="Unassembled WGS sequence"/>
</dbReference>
<organism evidence="16 17">
    <name type="scientific">Boudabousia liubingyangii</name>
    <dbReference type="NCBI Taxonomy" id="1921764"/>
    <lineage>
        <taxon>Bacteria</taxon>
        <taxon>Bacillati</taxon>
        <taxon>Actinomycetota</taxon>
        <taxon>Actinomycetes</taxon>
        <taxon>Actinomycetales</taxon>
        <taxon>Actinomycetaceae</taxon>
        <taxon>Boudabousia</taxon>
    </lineage>
</organism>
<comment type="pathway">
    <text evidence="2">Amino-acid biosynthesis; L-isoleucine biosynthesis; L-isoleucine from 2-oxobutanoate: step 4/4.</text>
</comment>
<dbReference type="UniPathway" id="UPA00049">
    <property type="reaction ID" value="UER00062"/>
</dbReference>
<comment type="caution">
    <text evidence="16">The sequence shown here is derived from an EMBL/GenBank/DDBJ whole genome shotgun (WGS) entry which is preliminary data.</text>
</comment>
<dbReference type="Pfam" id="PF01063">
    <property type="entry name" value="Aminotran_4"/>
    <property type="match status" value="1"/>
</dbReference>
<proteinExistence type="inferred from homology"/>
<gene>
    <name evidence="16" type="ORF">BSR29_02635</name>
</gene>
<evidence type="ECO:0000256" key="9">
    <source>
        <dbReference type="ARBA" id="ARBA00022679"/>
    </source>
</evidence>
<comment type="cofactor">
    <cofactor evidence="1">
        <name>pyridoxal 5'-phosphate</name>
        <dbReference type="ChEBI" id="CHEBI:597326"/>
    </cofactor>
</comment>
<evidence type="ECO:0000313" key="16">
    <source>
        <dbReference type="EMBL" id="OKL48777.1"/>
    </source>
</evidence>
<dbReference type="OrthoDB" id="9804984at2"/>
<protein>
    <recommendedName>
        <fullName evidence="6">branched-chain-amino-acid transaminase</fullName>
        <ecNumber evidence="6">2.6.1.42</ecNumber>
    </recommendedName>
</protein>
<dbReference type="STRING" id="1921764.BSR28_02495"/>
<dbReference type="SUPFAM" id="SSF56752">
    <property type="entry name" value="D-aminoacid aminotransferase-like PLP-dependent enzymes"/>
    <property type="match status" value="1"/>
</dbReference>
<dbReference type="UniPathway" id="UPA00048">
    <property type="reaction ID" value="UER00073"/>
</dbReference>
<evidence type="ECO:0000313" key="17">
    <source>
        <dbReference type="Proteomes" id="UP000186785"/>
    </source>
</evidence>
<dbReference type="Gene3D" id="3.30.470.10">
    <property type="match status" value="1"/>
</dbReference>
<name>A0A1Q5PMM4_9ACTO</name>
<evidence type="ECO:0000256" key="8">
    <source>
        <dbReference type="ARBA" id="ARBA00022605"/>
    </source>
</evidence>
<keyword evidence="10" id="KW-0663">Pyridoxal phosphate</keyword>
<comment type="similarity">
    <text evidence="5">Belongs to the class-IV pyridoxal-phosphate-dependent aminotransferase family.</text>
</comment>
<dbReference type="EMBL" id="MQSV01000002">
    <property type="protein sequence ID" value="OKL48777.1"/>
    <property type="molecule type" value="Genomic_DNA"/>
</dbReference>
<comment type="pathway">
    <text evidence="4">Amino-acid biosynthesis; L-leucine biosynthesis; L-leucine from 3-methyl-2-oxobutanoate: step 4/4.</text>
</comment>
<keyword evidence="11" id="KW-0100">Branched-chain amino acid biosynthesis</keyword>
<comment type="catalytic activity">
    <reaction evidence="13">
        <text>L-isoleucine + 2-oxoglutarate = (S)-3-methyl-2-oxopentanoate + L-glutamate</text>
        <dbReference type="Rhea" id="RHEA:24801"/>
        <dbReference type="ChEBI" id="CHEBI:16810"/>
        <dbReference type="ChEBI" id="CHEBI:29985"/>
        <dbReference type="ChEBI" id="CHEBI:35146"/>
        <dbReference type="ChEBI" id="CHEBI:58045"/>
        <dbReference type="EC" id="2.6.1.42"/>
    </reaction>
</comment>
<reference evidence="16 17" key="1">
    <citation type="submission" date="2016-11" db="EMBL/GenBank/DDBJ databases">
        <title>Actinomyces gypaetusis sp. nov. isolated from the vulture Gypaetus barbatus in Qinghai Tibet Plateau China.</title>
        <authorList>
            <person name="Meng X."/>
        </authorList>
    </citation>
    <scope>NUCLEOTIDE SEQUENCE [LARGE SCALE GENOMIC DNA]</scope>
    <source>
        <strain evidence="16 17">VUL4_2</strain>
    </source>
</reference>
<evidence type="ECO:0000256" key="15">
    <source>
        <dbReference type="PIRSR" id="PIRSR006468-1"/>
    </source>
</evidence>
<evidence type="ECO:0000256" key="7">
    <source>
        <dbReference type="ARBA" id="ARBA00022576"/>
    </source>
</evidence>
<dbReference type="AlphaFoldDB" id="A0A1Q5PMM4"/>
<evidence type="ECO:0000256" key="13">
    <source>
        <dbReference type="ARBA" id="ARBA00048798"/>
    </source>
</evidence>
<dbReference type="InterPro" id="IPR005786">
    <property type="entry name" value="B_amino_transII"/>
</dbReference>
<dbReference type="PANTHER" id="PTHR11825">
    <property type="entry name" value="SUBGROUP IIII AMINOTRANSFERASE"/>
    <property type="match status" value="1"/>
</dbReference>
<comment type="pathway">
    <text evidence="3">Amino-acid biosynthesis; L-valine biosynthesis; L-valine from pyruvate: step 4/4.</text>
</comment>
<keyword evidence="17" id="KW-1185">Reference proteome</keyword>
<dbReference type="Gene3D" id="3.20.10.10">
    <property type="entry name" value="D-amino Acid Aminotransferase, subunit A, domain 2"/>
    <property type="match status" value="1"/>
</dbReference>
<dbReference type="GO" id="GO:0009098">
    <property type="term" value="P:L-leucine biosynthetic process"/>
    <property type="evidence" value="ECO:0007669"/>
    <property type="project" value="UniProtKB-UniPathway"/>
</dbReference>
<feature type="modified residue" description="N6-(pyridoxal phosphate)lysine" evidence="15">
    <location>
        <position position="219"/>
    </location>
</feature>
<dbReference type="NCBIfam" id="NF009897">
    <property type="entry name" value="PRK13357.1"/>
    <property type="match status" value="1"/>
</dbReference>
<keyword evidence="7 16" id="KW-0032">Aminotransferase</keyword>
<dbReference type="PANTHER" id="PTHR11825:SF44">
    <property type="entry name" value="BRANCHED-CHAIN-AMINO-ACID AMINOTRANSFERASE"/>
    <property type="match status" value="1"/>
</dbReference>
<evidence type="ECO:0000256" key="6">
    <source>
        <dbReference type="ARBA" id="ARBA00013053"/>
    </source>
</evidence>
<keyword evidence="9 16" id="KW-0808">Transferase</keyword>